<evidence type="ECO:0000313" key="4">
    <source>
        <dbReference type="Proteomes" id="UP000315444"/>
    </source>
</evidence>
<comment type="caution">
    <text evidence="3">The sequence shown here is derived from an EMBL/GenBank/DDBJ whole genome shotgun (WGS) entry which is preliminary data.</text>
</comment>
<accession>A0AB38PJP5</accession>
<name>A0AB38PJP5_BACFG</name>
<feature type="chain" id="PRO_5044173823" evidence="1">
    <location>
        <begin position="22"/>
        <end position="418"/>
    </location>
</feature>
<keyword evidence="1" id="KW-0732">Signal</keyword>
<gene>
    <name evidence="3" type="ORF">FSA03_15805</name>
    <name evidence="2" type="ORF">FSA06_15815</name>
</gene>
<dbReference type="Proteomes" id="UP000319026">
    <property type="component" value="Unassembled WGS sequence"/>
</dbReference>
<reference evidence="2 4" key="2">
    <citation type="submission" date="2019-07" db="EMBL/GenBank/DDBJ databases">
        <title>Genome sequencing of Bacteroides fragilis.</title>
        <authorList>
            <person name="Galasyn E.V."/>
            <person name="Ruoff K.L."/>
            <person name="Price C.E."/>
            <person name="Valls R.A."/>
            <person name="O'Toole G.A."/>
        </authorList>
    </citation>
    <scope>NUCLEOTIDE SEQUENCE [LARGE SCALE GENOMIC DNA]</scope>
    <source>
        <strain evidence="2 4">AD135F_1B</strain>
    </source>
</reference>
<dbReference type="RefSeq" id="WP_146332540.1">
    <property type="nucleotide sequence ID" value="NZ_JAPUAW010000001.1"/>
</dbReference>
<evidence type="ECO:0000313" key="3">
    <source>
        <dbReference type="EMBL" id="TWV47012.1"/>
    </source>
</evidence>
<reference evidence="3 5" key="1">
    <citation type="submission" date="2019-07" db="EMBL/GenBank/DDBJ databases">
        <title>Genome Sequencing of Bacteroides fragilis.</title>
        <authorList>
            <person name="Pinto K.M."/>
            <person name="Ruoff K.L."/>
            <person name="Price C.E."/>
            <person name="Valls R.A."/>
            <person name="O'Toole G.A."/>
        </authorList>
    </citation>
    <scope>NUCLEOTIDE SEQUENCE [LARGE SCALE GENOMIC DNA]</scope>
    <source>
        <strain evidence="3 5">AD135F_3B</strain>
    </source>
</reference>
<dbReference type="AlphaFoldDB" id="A0AB38PJP5"/>
<evidence type="ECO:0000313" key="2">
    <source>
        <dbReference type="EMBL" id="TWV40030.1"/>
    </source>
</evidence>
<evidence type="ECO:0000313" key="5">
    <source>
        <dbReference type="Proteomes" id="UP000319026"/>
    </source>
</evidence>
<dbReference type="EMBL" id="VOHT01000007">
    <property type="protein sequence ID" value="TWV47012.1"/>
    <property type="molecule type" value="Genomic_DNA"/>
</dbReference>
<organism evidence="3 5">
    <name type="scientific">Bacteroides fragilis</name>
    <dbReference type="NCBI Taxonomy" id="817"/>
    <lineage>
        <taxon>Bacteria</taxon>
        <taxon>Pseudomonadati</taxon>
        <taxon>Bacteroidota</taxon>
        <taxon>Bacteroidia</taxon>
        <taxon>Bacteroidales</taxon>
        <taxon>Bacteroidaceae</taxon>
        <taxon>Bacteroides</taxon>
    </lineage>
</organism>
<feature type="signal peptide" evidence="1">
    <location>
        <begin position="1"/>
        <end position="21"/>
    </location>
</feature>
<dbReference type="EMBL" id="VOHV01000007">
    <property type="protein sequence ID" value="TWV40030.1"/>
    <property type="molecule type" value="Genomic_DNA"/>
</dbReference>
<dbReference type="Proteomes" id="UP000315444">
    <property type="component" value="Unassembled WGS sequence"/>
</dbReference>
<sequence>MKRRLRTLLLLLLIATRTLLAQNSHFASSSSPGSLSLSLDEETDFITTHFPLKQLCKWTPGMKFMFIPDSSDEFVPILCKYEDGKEVDNDLLKSKTLEYTGSEETVHETYIGKIYTSRFIFQCEDHKYYYEMKDVKQNDLCDQNPYASIPALVYLQDVNKAKELLIGKTLYTRTTIAKTDDANSYSGYREVNIAKGEPVKITTIDVGNKSFPVKITFIDRKGVSYYIDVAMSRTNSGMEPADFQAEKRINYFPNAFSFTNPDVKTRESIQSKYIGQSVYPQKTIRVKQTELLRYTPLHIKDVQPEKAGTSATLLLTDIQGNTYQVKVDLKYDPILKNEDFIEDLFGFSDIRKKYPNISESNWLMLAKGEVKPGMTTEECKLAIGEPIEIRVRTDSRFETWLYRGKILEFENGILLRAK</sequence>
<protein>
    <submittedName>
        <fullName evidence="3">Uncharacterized protein</fullName>
    </submittedName>
</protein>
<evidence type="ECO:0000256" key="1">
    <source>
        <dbReference type="SAM" id="SignalP"/>
    </source>
</evidence>
<proteinExistence type="predicted"/>